<dbReference type="Gene3D" id="3.40.630.30">
    <property type="match status" value="1"/>
</dbReference>
<dbReference type="EMBL" id="CP001843">
    <property type="protein sequence ID" value="AEF84665.1"/>
    <property type="molecule type" value="Genomic_DNA"/>
</dbReference>
<evidence type="ECO:0000256" key="1">
    <source>
        <dbReference type="ARBA" id="ARBA00008694"/>
    </source>
</evidence>
<evidence type="ECO:0000256" key="2">
    <source>
        <dbReference type="ARBA" id="ARBA00022679"/>
    </source>
</evidence>
<dbReference type="PANTHER" id="PTHR10545">
    <property type="entry name" value="DIAMINE N-ACETYLTRANSFERASE"/>
    <property type="match status" value="1"/>
</dbReference>
<dbReference type="eggNOG" id="COG0454">
    <property type="taxonomic scope" value="Bacteria"/>
</dbReference>
<dbReference type="OrthoDB" id="9792929at2"/>
<dbReference type="RefSeq" id="WP_015706333.1">
    <property type="nucleotide sequence ID" value="NC_015578.1"/>
</dbReference>
<reference evidence="6" key="1">
    <citation type="submission" date="2009-12" db="EMBL/GenBank/DDBJ databases">
        <title>Complete sequence of Treponema primitia strain ZAS-2.</title>
        <authorList>
            <person name="Tetu S.G."/>
            <person name="Matson E."/>
            <person name="Ren Q."/>
            <person name="Seshadri R."/>
            <person name="Elbourne L."/>
            <person name="Hassan K.A."/>
            <person name="Durkin A."/>
            <person name="Radune D."/>
            <person name="Mohamoud Y."/>
            <person name="Shay R."/>
            <person name="Jin S."/>
            <person name="Zhang X."/>
            <person name="Lucey K."/>
            <person name="Ballor N.R."/>
            <person name="Ottesen E."/>
            <person name="Rosenthal R."/>
            <person name="Allen A."/>
            <person name="Leadbetter J.R."/>
            <person name="Paulsen I.T."/>
        </authorList>
    </citation>
    <scope>NUCLEOTIDE SEQUENCE [LARGE SCALE GENOMIC DNA]</scope>
    <source>
        <strain evidence="6">ATCC BAA-887 / DSM 12427 / ZAS-2</strain>
    </source>
</reference>
<dbReference type="Pfam" id="PF00583">
    <property type="entry name" value="Acetyltransf_1"/>
    <property type="match status" value="1"/>
</dbReference>
<dbReference type="STRING" id="545694.TREPR_0140"/>
<reference evidence="5 6" key="2">
    <citation type="journal article" date="2011" name="ISME J.">
        <title>RNA-seq reveals cooperative metabolic interactions between two termite-gut spirochete species in co-culture.</title>
        <authorList>
            <person name="Rosenthal A.Z."/>
            <person name="Matson E.G."/>
            <person name="Eldar A."/>
            <person name="Leadbetter J.R."/>
        </authorList>
    </citation>
    <scope>NUCLEOTIDE SEQUENCE [LARGE SCALE GENOMIC DNA]</scope>
    <source>
        <strain evidence="6">ATCC BAA-887 / DSM 12427 / ZAS-2</strain>
    </source>
</reference>
<evidence type="ECO:0000259" key="4">
    <source>
        <dbReference type="PROSITE" id="PS51186"/>
    </source>
</evidence>
<keyword evidence="3 5" id="KW-0012">Acyltransferase</keyword>
<keyword evidence="6" id="KW-1185">Reference proteome</keyword>
<comment type="similarity">
    <text evidence="1">Belongs to the acetyltransferase family.</text>
</comment>
<dbReference type="CDD" id="cd04301">
    <property type="entry name" value="NAT_SF"/>
    <property type="match status" value="1"/>
</dbReference>
<evidence type="ECO:0000256" key="3">
    <source>
        <dbReference type="ARBA" id="ARBA00023315"/>
    </source>
</evidence>
<protein>
    <submittedName>
        <fullName evidence="5">N-acetyltransferase Ats1</fullName>
        <ecNumber evidence="5">2.3.1.-</ecNumber>
    </submittedName>
</protein>
<dbReference type="Proteomes" id="UP000009223">
    <property type="component" value="Chromosome"/>
</dbReference>
<dbReference type="InterPro" id="IPR051016">
    <property type="entry name" value="Diverse_Substrate_AcTransf"/>
</dbReference>
<organism evidence="5 6">
    <name type="scientific">Treponema primitia (strain ATCC BAA-887 / DSM 12427 / ZAS-2)</name>
    <dbReference type="NCBI Taxonomy" id="545694"/>
    <lineage>
        <taxon>Bacteria</taxon>
        <taxon>Pseudomonadati</taxon>
        <taxon>Spirochaetota</taxon>
        <taxon>Spirochaetia</taxon>
        <taxon>Spirochaetales</taxon>
        <taxon>Treponemataceae</taxon>
        <taxon>Treponema</taxon>
    </lineage>
</organism>
<keyword evidence="2 5" id="KW-0808">Transferase</keyword>
<sequence>MDYLYKSDHTLLRYAEEKDTALILEFIRGLAEYEHLLDRVEATAENLKTYIFQEHKAEAIIAEYDGVPAGFALYFCNFSTFRGRPGIYIEDLFVKPELRGKGLGKALLSCLAFLVKEKNYARLEWACLNWNKPSIAFYKAQGGQPLTEWTTFRVTGDELTELASRIGKL</sequence>
<gene>
    <name evidence="5" type="ordered locus">TREPR_0140</name>
</gene>
<dbReference type="SUPFAM" id="SSF55729">
    <property type="entry name" value="Acyl-CoA N-acyltransferases (Nat)"/>
    <property type="match status" value="1"/>
</dbReference>
<dbReference type="InterPro" id="IPR000182">
    <property type="entry name" value="GNAT_dom"/>
</dbReference>
<accession>F5YMI0</accession>
<evidence type="ECO:0000313" key="6">
    <source>
        <dbReference type="Proteomes" id="UP000009223"/>
    </source>
</evidence>
<dbReference type="KEGG" id="tpi:TREPR_0140"/>
<evidence type="ECO:0000313" key="5">
    <source>
        <dbReference type="EMBL" id="AEF84665.1"/>
    </source>
</evidence>
<dbReference type="EC" id="2.3.1.-" evidence="5"/>
<name>F5YMI0_TREPZ</name>
<proteinExistence type="inferred from homology"/>
<feature type="domain" description="N-acetyltransferase" evidence="4">
    <location>
        <begin position="10"/>
        <end position="164"/>
    </location>
</feature>
<dbReference type="PROSITE" id="PS51186">
    <property type="entry name" value="GNAT"/>
    <property type="match status" value="1"/>
</dbReference>
<dbReference type="InterPro" id="IPR016181">
    <property type="entry name" value="Acyl_CoA_acyltransferase"/>
</dbReference>
<dbReference type="PANTHER" id="PTHR10545:SF29">
    <property type="entry name" value="GH14572P-RELATED"/>
    <property type="match status" value="1"/>
</dbReference>
<dbReference type="HOGENOM" id="CLU_013985_41_3_12"/>
<dbReference type="GO" id="GO:0008080">
    <property type="term" value="F:N-acetyltransferase activity"/>
    <property type="evidence" value="ECO:0007669"/>
    <property type="project" value="TreeGrafter"/>
</dbReference>
<dbReference type="AlphaFoldDB" id="F5YMI0"/>
<dbReference type="FunFam" id="3.40.630.30:FF:000064">
    <property type="entry name" value="GNAT family acetyltransferase"/>
    <property type="match status" value="1"/>
</dbReference>